<name>A0A9W6YY41_AMBMO</name>
<protein>
    <submittedName>
        <fullName evidence="4">Unnamed protein product</fullName>
    </submittedName>
</protein>
<feature type="compositionally biased region" description="Polar residues" evidence="1">
    <location>
        <begin position="7"/>
        <end position="22"/>
    </location>
</feature>
<keyword evidence="5" id="KW-1185">Reference proteome</keyword>
<dbReference type="SUPFAM" id="SSF69848">
    <property type="entry name" value="LCCL domain"/>
    <property type="match status" value="1"/>
</dbReference>
<dbReference type="PANTHER" id="PTHR31331">
    <property type="entry name" value="LCCL DOMAIN PROTEIN (AFU_ORTHOLOGUE AFUA_5G08630)"/>
    <property type="match status" value="1"/>
</dbReference>
<dbReference type="AlphaFoldDB" id="A0A9W6YY41"/>
<dbReference type="EMBL" id="BSXU01001200">
    <property type="protein sequence ID" value="GMG24897.1"/>
    <property type="molecule type" value="Genomic_DNA"/>
</dbReference>
<dbReference type="InterPro" id="IPR051957">
    <property type="entry name" value="CRISP-LCCL_domain"/>
</dbReference>
<dbReference type="InterPro" id="IPR004043">
    <property type="entry name" value="LCCL"/>
</dbReference>
<dbReference type="PROSITE" id="PS50820">
    <property type="entry name" value="LCCL"/>
    <property type="match status" value="1"/>
</dbReference>
<dbReference type="Pfam" id="PF03815">
    <property type="entry name" value="LCCL"/>
    <property type="match status" value="1"/>
</dbReference>
<dbReference type="OrthoDB" id="441660at2759"/>
<feature type="transmembrane region" description="Helical" evidence="2">
    <location>
        <begin position="438"/>
        <end position="457"/>
    </location>
</feature>
<evidence type="ECO:0000313" key="4">
    <source>
        <dbReference type="EMBL" id="GMG24897.1"/>
    </source>
</evidence>
<keyword evidence="2" id="KW-1133">Transmembrane helix</keyword>
<feature type="region of interest" description="Disordered" evidence="1">
    <location>
        <begin position="1"/>
        <end position="35"/>
    </location>
</feature>
<reference evidence="4" key="1">
    <citation type="submission" date="2023-04" db="EMBL/GenBank/DDBJ databases">
        <title>Ambrosiozyma monospora NBRC 1965.</title>
        <authorList>
            <person name="Ichikawa N."/>
            <person name="Sato H."/>
            <person name="Tonouchi N."/>
        </authorList>
    </citation>
    <scope>NUCLEOTIDE SEQUENCE</scope>
    <source>
        <strain evidence="4">NBRC 1965</strain>
    </source>
</reference>
<evidence type="ECO:0000256" key="2">
    <source>
        <dbReference type="SAM" id="Phobius"/>
    </source>
</evidence>
<feature type="transmembrane region" description="Helical" evidence="2">
    <location>
        <begin position="367"/>
        <end position="386"/>
    </location>
</feature>
<proteinExistence type="predicted"/>
<evidence type="ECO:0000313" key="5">
    <source>
        <dbReference type="Proteomes" id="UP001165063"/>
    </source>
</evidence>
<dbReference type="PANTHER" id="PTHR31331:SF1">
    <property type="entry name" value="CYSTEINE RICH SECRETORY PROTEIN LCCL DOMAIN CONTAINING 2"/>
    <property type="match status" value="1"/>
</dbReference>
<accession>A0A9W6YY41</accession>
<organism evidence="4 5">
    <name type="scientific">Ambrosiozyma monospora</name>
    <name type="common">Yeast</name>
    <name type="synonym">Endomycopsis monosporus</name>
    <dbReference type="NCBI Taxonomy" id="43982"/>
    <lineage>
        <taxon>Eukaryota</taxon>
        <taxon>Fungi</taxon>
        <taxon>Dikarya</taxon>
        <taxon>Ascomycota</taxon>
        <taxon>Saccharomycotina</taxon>
        <taxon>Pichiomycetes</taxon>
        <taxon>Pichiales</taxon>
        <taxon>Pichiaceae</taxon>
        <taxon>Ambrosiozyma</taxon>
    </lineage>
</organism>
<feature type="domain" description="LCCL" evidence="3">
    <location>
        <begin position="221"/>
        <end position="270"/>
    </location>
</feature>
<evidence type="ECO:0000256" key="1">
    <source>
        <dbReference type="SAM" id="MobiDB-lite"/>
    </source>
</evidence>
<feature type="transmembrane region" description="Helical" evidence="2">
    <location>
        <begin position="469"/>
        <end position="490"/>
    </location>
</feature>
<feature type="transmembrane region" description="Helical" evidence="2">
    <location>
        <begin position="330"/>
        <end position="347"/>
    </location>
</feature>
<keyword evidence="2" id="KW-0812">Transmembrane</keyword>
<sequence length="676" mass="75688">MEEEGYTDNNSNGSGHSDTGENGENFDIENGRRDSSDSLSFFEDNLNDSKVTRIKRKVIRFGKRLWKGPKTISDEPPTFKSSYLQQFENFPQRISKSFPFKIKIPFILMYYAFWLWFLREALNPYLTEIPSYKDSETNEDIDIISVTCRGERSIWRGKNAQCGLNAQKCRPFEEREVVFRCPALCDADSITYSSITVGGENIKYRPFYIGGGKIDVNDDQYGSEVLSYPYRADSYPCGAAIHAGVISPIFGGCTKIKFTGAQNSFKAVESVMGNDQSITSIGFDSFFPGSFQFVEKPESCTNCRDPRAIIALSNILLGFPVMFMSTDGHLAFWTTTIVGFWTIILSFDPPSLVKVQDPQSLPSLVSLGFSRFLPLCFILFTVWLIACKKTLGTPNSPLCKTFIWYPLFWLGMLNNVTFDRLPVDRLTLTDIMTQPGSLLATSGIILTITTGVFLQAYQLWKAGMFRKYLFIYLLFIFGILILANLSGLNLRVHHYILGLLLIPGTNTKGMTAMLFQGVLLGLLVNGVSRWGLASIEETDRSLRRNDPSGDINPPNFLDYDVGSSLVRWNDTKIELPKMIDGEFIAPVDQLTGYSLLINDVEVYVGNSSSVSIEELAEQNTEFGKLLKDSLNGVETVNLYLRVGRAAGSSKRSDYTRAAKLSYPDGNFTLPVKGITK</sequence>
<feature type="transmembrane region" description="Helical" evidence="2">
    <location>
        <begin position="398"/>
        <end position="418"/>
    </location>
</feature>
<dbReference type="Gene3D" id="2.170.130.20">
    <property type="entry name" value="LCCL-like domain"/>
    <property type="match status" value="1"/>
</dbReference>
<comment type="caution">
    <text evidence="4">The sequence shown here is derived from an EMBL/GenBank/DDBJ whole genome shotgun (WGS) entry which is preliminary data.</text>
</comment>
<evidence type="ECO:0000259" key="3">
    <source>
        <dbReference type="PROSITE" id="PS50820"/>
    </source>
</evidence>
<keyword evidence="2" id="KW-0472">Membrane</keyword>
<gene>
    <name evidence="4" type="ORF">Amon01_000301300</name>
</gene>
<dbReference type="Proteomes" id="UP001165063">
    <property type="component" value="Unassembled WGS sequence"/>
</dbReference>
<dbReference type="InterPro" id="IPR036609">
    <property type="entry name" value="LCCL_sf"/>
</dbReference>